<keyword evidence="4" id="KW-1185">Reference proteome</keyword>
<evidence type="ECO:0000256" key="2">
    <source>
        <dbReference type="SAM" id="Phobius"/>
    </source>
</evidence>
<name>A0ABP0QJM1_9DINO</name>
<gene>
    <name evidence="3" type="ORF">CCMP2556_LOCUS42355</name>
</gene>
<reference evidence="3 4" key="1">
    <citation type="submission" date="2024-02" db="EMBL/GenBank/DDBJ databases">
        <authorList>
            <person name="Chen Y."/>
            <person name="Shah S."/>
            <person name="Dougan E. K."/>
            <person name="Thang M."/>
            <person name="Chan C."/>
        </authorList>
    </citation>
    <scope>NUCLEOTIDE SEQUENCE [LARGE SCALE GENOMIC DNA]</scope>
</reference>
<protein>
    <submittedName>
        <fullName evidence="3">Uncharacterized protein</fullName>
    </submittedName>
</protein>
<accession>A0ABP0QJM1</accession>
<sequence>MFDGRPCSVTEPVPYRGRRGRTDTAIELHETVHPARWCITFSDLKFFQSEVRRVIQDGLTFQEDFEASYGPSMYVVNEHYIKPVTEAAGKMSWALMMNPHGLDCDLFITHAWQEDVFEFTDKVLTSWPCRARHAWCCMLANPQNLDIGALLQSPSMSPFALALQSSKYMLVVPNRHKSVYTRLWCGYEAYLAFQSNKIIRTASPSIWREVLFSWLRMFPALLIGLSIGAVSRVGQLDLFLQFALTMRMIALFASLVSQHCGQMRLCLVANHVGLASTSAAFVTSGTLKKQFQFLPLPGWTTYVVVNFQRICIWLYFLLAEVDRVNCQTEMEEAEALQKQYQGSIRHASCSEVRDEENIRHEIGDQVDEVDQVIQVLLKAGMTSDALRAAYLQGVELRHAGFVQVAIPVLVLGPLLLLGCGLLGQYFVVLHETGHPLAEVYTLWASIQFTSILARLAFLCLFVRRSIDERCFMLNVMAKIVTVFYFCLVELSSLGSFSELNTVPFIVYSLSFLVVLFFAVLGIRGTLKLPGGRQLAQFFLSRLVVSGNWRLSRTELESSPECSEVFSQSTGDASDSSGSDSSS</sequence>
<feature type="transmembrane region" description="Helical" evidence="2">
    <location>
        <begin position="404"/>
        <end position="428"/>
    </location>
</feature>
<feature type="transmembrane region" description="Helical" evidence="2">
    <location>
        <begin position="475"/>
        <end position="496"/>
    </location>
</feature>
<dbReference type="EMBL" id="CAXAMN010024561">
    <property type="protein sequence ID" value="CAK9087655.1"/>
    <property type="molecule type" value="Genomic_DNA"/>
</dbReference>
<dbReference type="Proteomes" id="UP001642484">
    <property type="component" value="Unassembled WGS sequence"/>
</dbReference>
<proteinExistence type="predicted"/>
<feature type="transmembrane region" description="Helical" evidence="2">
    <location>
        <begin position="440"/>
        <end position="463"/>
    </location>
</feature>
<comment type="caution">
    <text evidence="3">The sequence shown here is derived from an EMBL/GenBank/DDBJ whole genome shotgun (WGS) entry which is preliminary data.</text>
</comment>
<evidence type="ECO:0000313" key="3">
    <source>
        <dbReference type="EMBL" id="CAK9087655.1"/>
    </source>
</evidence>
<feature type="transmembrane region" description="Helical" evidence="2">
    <location>
        <begin position="210"/>
        <end position="232"/>
    </location>
</feature>
<evidence type="ECO:0000313" key="4">
    <source>
        <dbReference type="Proteomes" id="UP001642484"/>
    </source>
</evidence>
<keyword evidence="2" id="KW-0812">Transmembrane</keyword>
<feature type="transmembrane region" description="Helical" evidence="2">
    <location>
        <begin position="502"/>
        <end position="522"/>
    </location>
</feature>
<feature type="region of interest" description="Disordered" evidence="1">
    <location>
        <begin position="556"/>
        <end position="582"/>
    </location>
</feature>
<feature type="transmembrane region" description="Helical" evidence="2">
    <location>
        <begin position="238"/>
        <end position="256"/>
    </location>
</feature>
<feature type="compositionally biased region" description="Low complexity" evidence="1">
    <location>
        <begin position="566"/>
        <end position="582"/>
    </location>
</feature>
<organism evidence="3 4">
    <name type="scientific">Durusdinium trenchii</name>
    <dbReference type="NCBI Taxonomy" id="1381693"/>
    <lineage>
        <taxon>Eukaryota</taxon>
        <taxon>Sar</taxon>
        <taxon>Alveolata</taxon>
        <taxon>Dinophyceae</taxon>
        <taxon>Suessiales</taxon>
        <taxon>Symbiodiniaceae</taxon>
        <taxon>Durusdinium</taxon>
    </lineage>
</organism>
<evidence type="ECO:0000256" key="1">
    <source>
        <dbReference type="SAM" id="MobiDB-lite"/>
    </source>
</evidence>
<keyword evidence="2" id="KW-1133">Transmembrane helix</keyword>
<feature type="transmembrane region" description="Helical" evidence="2">
    <location>
        <begin position="299"/>
        <end position="318"/>
    </location>
</feature>
<keyword evidence="2" id="KW-0472">Membrane</keyword>
<feature type="transmembrane region" description="Helical" evidence="2">
    <location>
        <begin position="268"/>
        <end position="287"/>
    </location>
</feature>